<dbReference type="EMBL" id="BAAAZO010000006">
    <property type="protein sequence ID" value="GAA3619566.1"/>
    <property type="molecule type" value="Genomic_DNA"/>
</dbReference>
<proteinExistence type="predicted"/>
<keyword evidence="1" id="KW-0472">Membrane</keyword>
<keyword evidence="1" id="KW-1133">Transmembrane helix</keyword>
<organism evidence="2 3">
    <name type="scientific">Kineosporia mesophila</name>
    <dbReference type="NCBI Taxonomy" id="566012"/>
    <lineage>
        <taxon>Bacteria</taxon>
        <taxon>Bacillati</taxon>
        <taxon>Actinomycetota</taxon>
        <taxon>Actinomycetes</taxon>
        <taxon>Kineosporiales</taxon>
        <taxon>Kineosporiaceae</taxon>
        <taxon>Kineosporia</taxon>
    </lineage>
</organism>
<feature type="transmembrane region" description="Helical" evidence="1">
    <location>
        <begin position="92"/>
        <end position="116"/>
    </location>
</feature>
<dbReference type="Proteomes" id="UP001501074">
    <property type="component" value="Unassembled WGS sequence"/>
</dbReference>
<gene>
    <name evidence="2" type="ORF">GCM10022223_40500</name>
</gene>
<dbReference type="RefSeq" id="WP_231480947.1">
    <property type="nucleotide sequence ID" value="NZ_BAAAZO010000006.1"/>
</dbReference>
<feature type="transmembrane region" description="Helical" evidence="1">
    <location>
        <begin position="136"/>
        <end position="154"/>
    </location>
</feature>
<name>A0ABP6ZV14_9ACTN</name>
<feature type="transmembrane region" description="Helical" evidence="1">
    <location>
        <begin position="25"/>
        <end position="48"/>
    </location>
</feature>
<evidence type="ECO:0000256" key="1">
    <source>
        <dbReference type="SAM" id="Phobius"/>
    </source>
</evidence>
<evidence type="ECO:0000313" key="3">
    <source>
        <dbReference type="Proteomes" id="UP001501074"/>
    </source>
</evidence>
<sequence length="366" mass="39751">MSSRLTDLADLLTDLAGYLTADGTFWLGVVPACALPVFAACAFGIGRLRRALAADRIRAAIRPYRLADLDPGAALAGEVISERHVRRGRRGYAVVVLDLLAWVAALSVLTSAGLWWLRSSRGTGPGALAPLGWLPYAPAVAVVGGFGLLLYLLAHDPGRRPRLLVARIARWLLPLSSYAILDPDCPSEFEILDRALLMRSHAGQQDARDQVADLAHALLPQARRMADDELRRTIESAVAFVPRQHGQGLDTDRFAELLALFDALFGRLRDDAGHQDIWRIAILRQLIRYTGPGVLPQIFGDLRRGPGGVGVDGLSVSRREGDPGSVLHTAFGRSAALEEAQGLGLIVDLTRAQRESASERREPDEY</sequence>
<comment type="caution">
    <text evidence="2">The sequence shown here is derived from an EMBL/GenBank/DDBJ whole genome shotgun (WGS) entry which is preliminary data.</text>
</comment>
<accession>A0ABP6ZV14</accession>
<reference evidence="3" key="1">
    <citation type="journal article" date="2019" name="Int. J. Syst. Evol. Microbiol.">
        <title>The Global Catalogue of Microorganisms (GCM) 10K type strain sequencing project: providing services to taxonomists for standard genome sequencing and annotation.</title>
        <authorList>
            <consortium name="The Broad Institute Genomics Platform"/>
            <consortium name="The Broad Institute Genome Sequencing Center for Infectious Disease"/>
            <person name="Wu L."/>
            <person name="Ma J."/>
        </authorList>
    </citation>
    <scope>NUCLEOTIDE SEQUENCE [LARGE SCALE GENOMIC DNA]</scope>
    <source>
        <strain evidence="3">JCM 16902</strain>
    </source>
</reference>
<protein>
    <submittedName>
        <fullName evidence="2">Uncharacterized protein</fullName>
    </submittedName>
</protein>
<keyword evidence="3" id="KW-1185">Reference proteome</keyword>
<keyword evidence="1" id="KW-0812">Transmembrane</keyword>
<evidence type="ECO:0000313" key="2">
    <source>
        <dbReference type="EMBL" id="GAA3619566.1"/>
    </source>
</evidence>